<name>A0A8B2NH42_9HYPH</name>
<reference evidence="2 3" key="1">
    <citation type="submission" date="2018-05" db="EMBL/GenBank/DDBJ databases">
        <title>Acuticoccus sediminis sp. nov., isolated from deep-sea sediment of Indian Ocean.</title>
        <authorList>
            <person name="Liu X."/>
            <person name="Lai Q."/>
            <person name="Du Y."/>
            <person name="Sun F."/>
            <person name="Zhang X."/>
            <person name="Wang S."/>
            <person name="Shao Z."/>
        </authorList>
    </citation>
    <scope>NUCLEOTIDE SEQUENCE [LARGE SCALE GENOMIC DNA]</scope>
    <source>
        <strain evidence="2 3">PTG4-2</strain>
    </source>
</reference>
<dbReference type="InterPro" id="IPR009784">
    <property type="entry name" value="DUF1349"/>
</dbReference>
<feature type="transmembrane region" description="Helical" evidence="1">
    <location>
        <begin position="25"/>
        <end position="47"/>
    </location>
</feature>
<gene>
    <name evidence="2" type="ORF">DLJ53_24510</name>
</gene>
<keyword evidence="1" id="KW-0472">Membrane</keyword>
<organism evidence="2 3">
    <name type="scientific">Acuticoccus sediminis</name>
    <dbReference type="NCBI Taxonomy" id="2184697"/>
    <lineage>
        <taxon>Bacteria</taxon>
        <taxon>Pseudomonadati</taxon>
        <taxon>Pseudomonadota</taxon>
        <taxon>Alphaproteobacteria</taxon>
        <taxon>Hyphomicrobiales</taxon>
        <taxon>Amorphaceae</taxon>
        <taxon>Acuticoccus</taxon>
    </lineage>
</organism>
<keyword evidence="1" id="KW-0812">Transmembrane</keyword>
<evidence type="ECO:0000313" key="3">
    <source>
        <dbReference type="Proteomes" id="UP000249590"/>
    </source>
</evidence>
<dbReference type="Pfam" id="PF07081">
    <property type="entry name" value="DUF1349"/>
    <property type="match status" value="1"/>
</dbReference>
<evidence type="ECO:0000313" key="2">
    <source>
        <dbReference type="EMBL" id="RAH98801.1"/>
    </source>
</evidence>
<proteinExistence type="predicted"/>
<dbReference type="Gene3D" id="2.60.120.200">
    <property type="match status" value="2"/>
</dbReference>
<dbReference type="RefSeq" id="WP_111350164.1">
    <property type="nucleotide sequence ID" value="NZ_QHHQ01000006.1"/>
</dbReference>
<sequence length="538" mass="57457">MRPIYQDVEWEEHWPDDRPSRSIRLLGRASGLMGIVTLIGGLFAVMMTDAGHRATAVAAGSESVSRPAAPGVEAVVGSVPEGVWTFDGALGASHAVVGDGAHKQLALRAAGATFDLWGTSRSAPRLMRPVADEDFTVSMAFASAPTERYQMQGTMVEGRGGEHVRADVHSDGELAHVFAGVTSRGKSAPMVDVALETPPSHLALNRAGSSWTVDYSYDGKTWRSAGRFDHPMTVTAAGIFAGKTSKAADFTALVDTFELQPANAAATVADTSAATSPPAETGAVPPVGTVAPEAAAPAIGVPVAAEVVAEQPAAETAAGVVRSDEFEGDTLSDIWRFEGIKDVSVRVADGQLFIEIPKGEFDLWNDKKSAPRLMQPARDEDISVRAKFLSSPSRRYQTNGVLFEGKSGDWLRIDIYSDGKEDKIFAASSDGKVSRALLVERLDGSPSYLAVDRMDDVFQIALSDDGERWRQVRNFRHHMDVTAVGLFAAATADAGGYTARVASFQIADGPITREQIREYEVPGANVDTESYDQDRTAR</sequence>
<protein>
    <recommendedName>
        <fullName evidence="4">DUF1349 domain-containing protein</fullName>
    </recommendedName>
</protein>
<evidence type="ECO:0000256" key="1">
    <source>
        <dbReference type="SAM" id="Phobius"/>
    </source>
</evidence>
<dbReference type="SUPFAM" id="SSF49899">
    <property type="entry name" value="Concanavalin A-like lectins/glucanases"/>
    <property type="match status" value="2"/>
</dbReference>
<evidence type="ECO:0008006" key="4">
    <source>
        <dbReference type="Google" id="ProtNLM"/>
    </source>
</evidence>
<keyword evidence="1" id="KW-1133">Transmembrane helix</keyword>
<dbReference type="OrthoDB" id="9758923at2"/>
<comment type="caution">
    <text evidence="2">The sequence shown here is derived from an EMBL/GenBank/DDBJ whole genome shotgun (WGS) entry which is preliminary data.</text>
</comment>
<dbReference type="Proteomes" id="UP000249590">
    <property type="component" value="Unassembled WGS sequence"/>
</dbReference>
<accession>A0A8B2NH42</accession>
<dbReference type="EMBL" id="QHHQ01000006">
    <property type="protein sequence ID" value="RAH98801.1"/>
    <property type="molecule type" value="Genomic_DNA"/>
</dbReference>
<keyword evidence="3" id="KW-1185">Reference proteome</keyword>
<dbReference type="InterPro" id="IPR013320">
    <property type="entry name" value="ConA-like_dom_sf"/>
</dbReference>
<dbReference type="AlphaFoldDB" id="A0A8B2NH42"/>